<gene>
    <name evidence="2" type="ordered locus">Xcel_1742</name>
</gene>
<evidence type="ECO:0000313" key="2">
    <source>
        <dbReference type="EMBL" id="ACZ30765.1"/>
    </source>
</evidence>
<dbReference type="OrthoDB" id="3190691at2"/>
<dbReference type="GO" id="GO:0016787">
    <property type="term" value="F:hydrolase activity"/>
    <property type="evidence" value="ECO:0007669"/>
    <property type="project" value="UniProtKB-KW"/>
</dbReference>
<dbReference type="AlphaFoldDB" id="D1BSS3"/>
<evidence type="ECO:0000313" key="3">
    <source>
        <dbReference type="Proteomes" id="UP000002255"/>
    </source>
</evidence>
<dbReference type="Proteomes" id="UP000002255">
    <property type="component" value="Chromosome"/>
</dbReference>
<feature type="domain" description="Metallo-beta-lactamase" evidence="1">
    <location>
        <begin position="7"/>
        <end position="181"/>
    </location>
</feature>
<name>D1BSS3_XYLCX</name>
<dbReference type="RefSeq" id="WP_012878507.1">
    <property type="nucleotide sequence ID" value="NC_013530.1"/>
</dbReference>
<dbReference type="HOGENOM" id="CLU_091682_0_0_11"/>
<reference evidence="2 3" key="2">
    <citation type="journal article" date="2010" name="Stand. Genomic Sci.">
        <title>Complete genome sequence of Xylanimonas cellulosilytica type strain (XIL07).</title>
        <authorList>
            <person name="Foster B."/>
            <person name="Pukall R."/>
            <person name="Abt B."/>
            <person name="Nolan M."/>
            <person name="Glavina Del Rio T."/>
            <person name="Chen F."/>
            <person name="Lucas S."/>
            <person name="Tice H."/>
            <person name="Pitluck S."/>
            <person name="Cheng J.-F."/>
            <person name="Chertkov O."/>
            <person name="Brettin T."/>
            <person name="Han C."/>
            <person name="Detter J.C."/>
            <person name="Bruce D."/>
            <person name="Goodwin L."/>
            <person name="Ivanova N."/>
            <person name="Mavromatis K."/>
            <person name="Pati A."/>
            <person name="Mikhailova N."/>
            <person name="Chen A."/>
            <person name="Palaniappan K."/>
            <person name="Land M."/>
            <person name="Hauser L."/>
            <person name="Chang Y.-J."/>
            <person name="Jeffries C.D."/>
            <person name="Chain P."/>
            <person name="Rohde M."/>
            <person name="Goeker M."/>
            <person name="Bristow J."/>
            <person name="Eisen J.A."/>
            <person name="Markowitz V."/>
            <person name="Hugenholtz P."/>
            <person name="Kyrpides N.C."/>
            <person name="Klenk H.-P."/>
            <person name="Lapidus A."/>
        </authorList>
    </citation>
    <scope>NUCLEOTIDE SEQUENCE [LARGE SCALE GENOMIC DNA]</scope>
    <source>
        <strain evidence="3">DSM 15894 / CECT 5975 / LMG 20990 / XIL07</strain>
    </source>
</reference>
<dbReference type="eggNOG" id="COG2220">
    <property type="taxonomic scope" value="Bacteria"/>
</dbReference>
<evidence type="ECO:0000259" key="1">
    <source>
        <dbReference type="SMART" id="SM00849"/>
    </source>
</evidence>
<dbReference type="InterPro" id="IPR036866">
    <property type="entry name" value="RibonucZ/Hydroxyglut_hydro"/>
</dbReference>
<proteinExistence type="predicted"/>
<dbReference type="SUPFAM" id="SSF56281">
    <property type="entry name" value="Metallo-hydrolase/oxidoreductase"/>
    <property type="match status" value="1"/>
</dbReference>
<dbReference type="SMART" id="SM00849">
    <property type="entry name" value="Lactamase_B"/>
    <property type="match status" value="1"/>
</dbReference>
<sequence length="219" mass="22914">MRLTFHGHACVRLDNDDTILTLDPGAYSQAASALTGATAVLVTHDHQDHVDVAAVVAAMRADPVLPVYASGPAAQTLVDGGAPADRVHAVRPGQELTVGAARVVVGGGDHALIHPRIPQAVNVTYRVEFGGRSVYHPGDSFDLPAGPVDVLLTPVSGPWMKLGEAIDYAAAAEAPVLVPIHDALLTEIGHGMTQRQLSAPALVGERSYRRLRPGESLDV</sequence>
<dbReference type="PANTHER" id="PTHR43546:SF3">
    <property type="entry name" value="UPF0173 METAL-DEPENDENT HYDROLASE MJ1163"/>
    <property type="match status" value="1"/>
</dbReference>
<dbReference type="STRING" id="446471.Xcel_1742"/>
<dbReference type="InterPro" id="IPR050114">
    <property type="entry name" value="UPF0173_UPF0282_UlaG_hydrolase"/>
</dbReference>
<dbReference type="InterPro" id="IPR001279">
    <property type="entry name" value="Metallo-B-lactamas"/>
</dbReference>
<dbReference type="Gene3D" id="3.60.15.10">
    <property type="entry name" value="Ribonuclease Z/Hydroxyacylglutathione hydrolase-like"/>
    <property type="match status" value="1"/>
</dbReference>
<keyword evidence="2" id="KW-0378">Hydrolase</keyword>
<dbReference type="Pfam" id="PF13483">
    <property type="entry name" value="Lactamase_B_3"/>
    <property type="match status" value="1"/>
</dbReference>
<dbReference type="KEGG" id="xce:Xcel_1742"/>
<organism evidence="2 3">
    <name type="scientific">Xylanimonas cellulosilytica (strain DSM 15894 / JCM 12276 / CECT 5975 / KCTC 9989 / LMG 20990 / NBRC 107835 / XIL07)</name>
    <dbReference type="NCBI Taxonomy" id="446471"/>
    <lineage>
        <taxon>Bacteria</taxon>
        <taxon>Bacillati</taxon>
        <taxon>Actinomycetota</taxon>
        <taxon>Actinomycetes</taxon>
        <taxon>Micrococcales</taxon>
        <taxon>Promicromonosporaceae</taxon>
        <taxon>Xylanimonas</taxon>
    </lineage>
</organism>
<dbReference type="PANTHER" id="PTHR43546">
    <property type="entry name" value="UPF0173 METAL-DEPENDENT HYDROLASE MJ1163-RELATED"/>
    <property type="match status" value="1"/>
</dbReference>
<protein>
    <submittedName>
        <fullName evidence="2">Zn-dependent hydrolase of the beta-lactamase fold-like protein</fullName>
    </submittedName>
</protein>
<dbReference type="EMBL" id="CP001821">
    <property type="protein sequence ID" value="ACZ30765.1"/>
    <property type="molecule type" value="Genomic_DNA"/>
</dbReference>
<accession>D1BSS3</accession>
<keyword evidence="3" id="KW-1185">Reference proteome</keyword>
<reference evidence="3" key="1">
    <citation type="submission" date="2009-11" db="EMBL/GenBank/DDBJ databases">
        <title>The complete chromosome of Xylanimonas cellulosilytica DSM 15894.</title>
        <authorList>
            <consortium name="US DOE Joint Genome Institute (JGI-PGF)"/>
            <person name="Lucas S."/>
            <person name="Copeland A."/>
            <person name="Lapidus A."/>
            <person name="Glavina del Rio T."/>
            <person name="Dalin E."/>
            <person name="Tice H."/>
            <person name="Bruce D."/>
            <person name="Goodwin L."/>
            <person name="Pitluck S."/>
            <person name="Kyrpides N."/>
            <person name="Mavromatis K."/>
            <person name="Ivanova N."/>
            <person name="Mikhailova N."/>
            <person name="Foster B."/>
            <person name="Clum A."/>
            <person name="Brettin T."/>
            <person name="Detter J.C."/>
            <person name="Han C."/>
            <person name="Larimer F."/>
            <person name="Land M."/>
            <person name="Hauser L."/>
            <person name="Markowitz V."/>
            <person name="Cheng J.F."/>
            <person name="Hugenholtz P."/>
            <person name="Woyke T."/>
            <person name="Wu D."/>
            <person name="Gehrich-Schroeter G."/>
            <person name="Schneider S."/>
            <person name="Pukall S.R."/>
            <person name="Klenk H.P."/>
            <person name="Eisen J.A."/>
        </authorList>
    </citation>
    <scope>NUCLEOTIDE SEQUENCE [LARGE SCALE GENOMIC DNA]</scope>
    <source>
        <strain evidence="3">DSM 15894 / CECT 5975 / LMG 20990 / XIL07</strain>
    </source>
</reference>